<comment type="subcellular location">
    <subcellularLocation>
        <location evidence="1">Membrane</location>
    </subcellularLocation>
</comment>
<evidence type="ECO:0000256" key="3">
    <source>
        <dbReference type="SAM" id="Phobius"/>
    </source>
</evidence>
<proteinExistence type="predicted"/>
<feature type="transmembrane region" description="Helical" evidence="3">
    <location>
        <begin position="17"/>
        <end position="38"/>
    </location>
</feature>
<dbReference type="Proteomes" id="UP000283644">
    <property type="component" value="Unassembled WGS sequence"/>
</dbReference>
<keyword evidence="5" id="KW-1185">Reference proteome</keyword>
<dbReference type="OrthoDB" id="3472661at2"/>
<evidence type="ECO:0000256" key="2">
    <source>
        <dbReference type="ARBA" id="ARBA00023136"/>
    </source>
</evidence>
<dbReference type="RefSeq" id="WP_118922884.1">
    <property type="nucleotide sequence ID" value="NZ_QXGH01000010.1"/>
</dbReference>
<dbReference type="AlphaFoldDB" id="A0A417Y6M5"/>
<protein>
    <recommendedName>
        <fullName evidence="6">Mce-associated membrane protein</fullName>
    </recommendedName>
</protein>
<evidence type="ECO:0008006" key="6">
    <source>
        <dbReference type="Google" id="ProtNLM"/>
    </source>
</evidence>
<comment type="caution">
    <text evidence="4">The sequence shown here is derived from an EMBL/GenBank/DDBJ whole genome shotgun (WGS) entry which is preliminary data.</text>
</comment>
<keyword evidence="2 3" id="KW-0472">Membrane</keyword>
<dbReference type="PANTHER" id="PTHR37042:SF4">
    <property type="entry name" value="OUTER MEMBRANE PROTEIN RV1973"/>
    <property type="match status" value="1"/>
</dbReference>
<keyword evidence="3" id="KW-0812">Transmembrane</keyword>
<evidence type="ECO:0000256" key="1">
    <source>
        <dbReference type="ARBA" id="ARBA00004370"/>
    </source>
</evidence>
<accession>A0A417Y6M5</accession>
<dbReference type="EMBL" id="QXGH01000010">
    <property type="protein sequence ID" value="RHW28144.1"/>
    <property type="molecule type" value="Genomic_DNA"/>
</dbReference>
<reference evidence="4 5" key="1">
    <citation type="submission" date="2018-09" db="EMBL/GenBank/DDBJ databases">
        <title>Genome sequencing of Nocardioides immobilis CCTCC AB 2017083 for comparison to Nocardioides silvaticus.</title>
        <authorList>
            <person name="Li C."/>
            <person name="Wang G."/>
        </authorList>
    </citation>
    <scope>NUCLEOTIDE SEQUENCE [LARGE SCALE GENOMIC DNA]</scope>
    <source>
        <strain evidence="4 5">CCTCC AB 2017083</strain>
    </source>
</reference>
<evidence type="ECO:0000313" key="4">
    <source>
        <dbReference type="EMBL" id="RHW28144.1"/>
    </source>
</evidence>
<dbReference type="PANTHER" id="PTHR37042">
    <property type="entry name" value="OUTER MEMBRANE PROTEIN RV1973"/>
    <property type="match status" value="1"/>
</dbReference>
<evidence type="ECO:0000313" key="5">
    <source>
        <dbReference type="Proteomes" id="UP000283644"/>
    </source>
</evidence>
<name>A0A417Y6M5_9ACTN</name>
<dbReference type="GO" id="GO:0016020">
    <property type="term" value="C:membrane"/>
    <property type="evidence" value="ECO:0007669"/>
    <property type="project" value="UniProtKB-SubCell"/>
</dbReference>
<sequence length="168" mass="18657">MKPNIKLPKLSGLDSRTALFVVTLAAVAAIVWQGMVWYQDRQDDDRRDEAVAVARDQVLDLTTLDSETIDDKLEAMGKRLSGDFKRQFDGFADTFADVVNEDKIRATGEVKSVAVDQYDGETAVVLVATSAEVAHGKSDKTTAKNYRVRVELDRNGDRWLITGMEFVA</sequence>
<organism evidence="4 5">
    <name type="scientific">Nocardioides immobilis</name>
    <dbReference type="NCBI Taxonomy" id="2049295"/>
    <lineage>
        <taxon>Bacteria</taxon>
        <taxon>Bacillati</taxon>
        <taxon>Actinomycetota</taxon>
        <taxon>Actinomycetes</taxon>
        <taxon>Propionibacteriales</taxon>
        <taxon>Nocardioidaceae</taxon>
        <taxon>Nocardioides</taxon>
    </lineage>
</organism>
<gene>
    <name evidence="4" type="ORF">D0Z08_03895</name>
</gene>
<keyword evidence="3" id="KW-1133">Transmembrane helix</keyword>